<keyword evidence="1" id="KW-1133">Transmembrane helix</keyword>
<feature type="transmembrane region" description="Helical" evidence="1">
    <location>
        <begin position="118"/>
        <end position="139"/>
    </location>
</feature>
<dbReference type="STRING" id="361041.VW35_10465"/>
<reference evidence="2 3" key="1">
    <citation type="submission" date="2015-03" db="EMBL/GenBank/DDBJ databases">
        <authorList>
            <person name="Hassan Y.I."/>
            <person name="Lepp D."/>
            <person name="Zhou T."/>
        </authorList>
    </citation>
    <scope>NUCLEOTIDE SEQUENCE [LARGE SCALE GENOMIC DNA]</scope>
    <source>
        <strain evidence="2 3">GH2-10</strain>
    </source>
</reference>
<feature type="transmembrane region" description="Helical" evidence="1">
    <location>
        <begin position="50"/>
        <end position="72"/>
    </location>
</feature>
<organism evidence="2 3">
    <name type="scientific">Devosia soli</name>
    <dbReference type="NCBI Taxonomy" id="361041"/>
    <lineage>
        <taxon>Bacteria</taxon>
        <taxon>Pseudomonadati</taxon>
        <taxon>Pseudomonadota</taxon>
        <taxon>Alphaproteobacteria</taxon>
        <taxon>Hyphomicrobiales</taxon>
        <taxon>Devosiaceae</taxon>
        <taxon>Devosia</taxon>
    </lineage>
</organism>
<dbReference type="InterPro" id="IPR013879">
    <property type="entry name" value="DUF1761"/>
</dbReference>
<proteinExistence type="predicted"/>
<dbReference type="Pfam" id="PF08570">
    <property type="entry name" value="DUF1761"/>
    <property type="match status" value="1"/>
</dbReference>
<name>A0A0F5L9L1_9HYPH</name>
<gene>
    <name evidence="2" type="ORF">VW35_10465</name>
</gene>
<feature type="transmembrane region" description="Helical" evidence="1">
    <location>
        <begin position="6"/>
        <end position="29"/>
    </location>
</feature>
<dbReference type="PATRIC" id="fig|361041.3.peg.1453"/>
<protein>
    <recommendedName>
        <fullName evidence="4">DUF1761 domain-containing protein</fullName>
    </recommendedName>
</protein>
<evidence type="ECO:0008006" key="4">
    <source>
        <dbReference type="Google" id="ProtNLM"/>
    </source>
</evidence>
<accession>A0A0F5L9L1</accession>
<dbReference type="AlphaFoldDB" id="A0A0F5L9L1"/>
<keyword evidence="1" id="KW-0472">Membrane</keyword>
<feature type="transmembrane region" description="Helical" evidence="1">
    <location>
        <begin position="78"/>
        <end position="98"/>
    </location>
</feature>
<evidence type="ECO:0000313" key="2">
    <source>
        <dbReference type="EMBL" id="KKB78894.1"/>
    </source>
</evidence>
<dbReference type="EMBL" id="LAJG01000021">
    <property type="protein sequence ID" value="KKB78894.1"/>
    <property type="molecule type" value="Genomic_DNA"/>
</dbReference>
<evidence type="ECO:0000256" key="1">
    <source>
        <dbReference type="SAM" id="Phobius"/>
    </source>
</evidence>
<dbReference type="Proteomes" id="UP000033514">
    <property type="component" value="Unassembled WGS sequence"/>
</dbReference>
<dbReference type="OrthoDB" id="344736at2"/>
<sequence>MSFSAVNWLAILLATIAAFAFGAIWYMGLSRQWLTALGKTREELNVGFTPFIWSFAVELVMAFFLAVFTPALMGTVSLGTGALTGLLCWLGFVITTLIMNHRYEGMKWSLTAIDGGHLLGVLVIQGAVIGLFGPVAAAVA</sequence>
<keyword evidence="1" id="KW-0812">Transmembrane</keyword>
<dbReference type="RefSeq" id="WP_046142971.1">
    <property type="nucleotide sequence ID" value="NZ_LAJG01000021.1"/>
</dbReference>
<evidence type="ECO:0000313" key="3">
    <source>
        <dbReference type="Proteomes" id="UP000033514"/>
    </source>
</evidence>
<comment type="caution">
    <text evidence="2">The sequence shown here is derived from an EMBL/GenBank/DDBJ whole genome shotgun (WGS) entry which is preliminary data.</text>
</comment>
<keyword evidence="3" id="KW-1185">Reference proteome</keyword>